<dbReference type="STRING" id="56646.A0A2L2TAD6"/>
<evidence type="ECO:0000313" key="1">
    <source>
        <dbReference type="EMBL" id="CEI61287.1"/>
    </source>
</evidence>
<dbReference type="EMBL" id="LN649230">
    <property type="protein sequence ID" value="CEI61287.1"/>
    <property type="molecule type" value="Genomic_DNA"/>
</dbReference>
<keyword evidence="2" id="KW-1185">Reference proteome</keyword>
<proteinExistence type="predicted"/>
<accession>A0A2L2TAD6</accession>
<evidence type="ECO:0000313" key="2">
    <source>
        <dbReference type="Proteomes" id="UP000245910"/>
    </source>
</evidence>
<dbReference type="AlphaFoldDB" id="A0A2L2TAD6"/>
<name>A0A2L2TAD6_9HYPO</name>
<protein>
    <submittedName>
        <fullName evidence="1">Uncharacterized protein</fullName>
    </submittedName>
</protein>
<reference evidence="2" key="1">
    <citation type="submission" date="2014-10" db="EMBL/GenBank/DDBJ databases">
        <authorList>
            <person name="King R."/>
        </authorList>
    </citation>
    <scope>NUCLEOTIDE SEQUENCE [LARGE SCALE GENOMIC DNA]</scope>
    <source>
        <strain evidence="2">A3/5</strain>
    </source>
</reference>
<organism evidence="1 2">
    <name type="scientific">Fusarium venenatum</name>
    <dbReference type="NCBI Taxonomy" id="56646"/>
    <lineage>
        <taxon>Eukaryota</taxon>
        <taxon>Fungi</taxon>
        <taxon>Dikarya</taxon>
        <taxon>Ascomycota</taxon>
        <taxon>Pezizomycotina</taxon>
        <taxon>Sordariomycetes</taxon>
        <taxon>Hypocreomycetidae</taxon>
        <taxon>Hypocreales</taxon>
        <taxon>Nectriaceae</taxon>
        <taxon>Fusarium</taxon>
    </lineage>
</organism>
<sequence>MNFGGPDGTWLPLLFQISVFTSETTHAPRGLAFYYKDGSCKLYWFRADKAYFRGRRSVVRELGFPLNGPGGERNTAVITNFARVLKMQQDDRKRGDSMRSSTQNLLIQSREVPDGQTIIGILASVELLLGSGRIETLGISCNPLTSNLVFKADGPREGLLAKNKPQWERTTNPDFGYPSITTMVCLERVRRTRMYTAACLRNLLRKYISGLCFEVWDLTPPVYMGRRSTAVDWLLLSPEDGIEHIKFWRYHGSKSQDRGSQQLKFTGTNLTWTPSTTGNTATVEKRPSDPARGRLVSCLGLKTPCTNEFLFWEIRDSKAKIQTVTHIHAYFYFEGQCLCGFEFCYGDKFSSCVGLTSGIKASAVIGQNERVTCLEIKTSRSHWRPIIEEKFDKVVFHANTGREVTLSASGCGVGSLVAPKSLYGNIKAASSKTETLSRGGGGNPRIQEITPSTAPECPWHKALWDDNKAAELGIWWRRLNHTSQSICLPSHVQQREPSVGIFVEVAKWPTRRSSPGQLLVQDAGPIFVVPYQ</sequence>
<dbReference type="Proteomes" id="UP000245910">
    <property type="component" value="Chromosome II"/>
</dbReference>